<keyword evidence="7" id="KW-0614">Plasmid</keyword>
<dbReference type="InterPro" id="IPR039298">
    <property type="entry name" value="ACOT13"/>
</dbReference>
<dbReference type="Proteomes" id="UP000197394">
    <property type="component" value="Unassembled WGS sequence"/>
</dbReference>
<geneLocation type="plasmid" evidence="7 11">
    <name>p1KSK6</name>
</geneLocation>
<reference evidence="7" key="4">
    <citation type="submission" date="2021-03" db="EMBL/GenBank/DDBJ databases">
        <title>Complete genome sequencing of Acinetobacter baumannii.</title>
        <authorList>
            <person name="Yadav B."/>
            <person name="Makwana N."/>
            <person name="Kharat A.S."/>
            <person name="Veeraraghavan B."/>
            <person name="Vijayakumar S."/>
            <person name="Priya M."/>
        </authorList>
    </citation>
    <scope>NUCLEOTIDE SEQUENCE</scope>
    <source>
        <strain evidence="7">KSK6</strain>
        <plasmid evidence="7">p1KSK6</plasmid>
    </source>
</reference>
<dbReference type="InterPro" id="IPR003736">
    <property type="entry name" value="PAAI_dom"/>
</dbReference>
<dbReference type="NCBIfam" id="TIGR00369">
    <property type="entry name" value="unchar_dom_1"/>
    <property type="match status" value="1"/>
</dbReference>
<dbReference type="EMBL" id="NGKM01000014">
    <property type="protein sequence ID" value="OWK66008.1"/>
    <property type="molecule type" value="Genomic_DNA"/>
</dbReference>
<dbReference type="EMBL" id="CP072271">
    <property type="protein sequence ID" value="QTK45669.1"/>
    <property type="molecule type" value="Genomic_DNA"/>
</dbReference>
<evidence type="ECO:0000259" key="3">
    <source>
        <dbReference type="Pfam" id="PF03061"/>
    </source>
</evidence>
<comment type="similarity">
    <text evidence="1">Belongs to the thioesterase PaaI family.</text>
</comment>
<dbReference type="AlphaFoldDB" id="A0A090C2L1"/>
<dbReference type="GO" id="GO:0047617">
    <property type="term" value="F:fatty acyl-CoA hydrolase activity"/>
    <property type="evidence" value="ECO:0007669"/>
    <property type="project" value="InterPro"/>
</dbReference>
<dbReference type="Proteomes" id="UP000223291">
    <property type="component" value="Unassembled WGS sequence"/>
</dbReference>
<protein>
    <submittedName>
        <fullName evidence="4">PaaI family thioesterase</fullName>
    </submittedName>
</protein>
<dbReference type="InterPro" id="IPR029069">
    <property type="entry name" value="HotDog_dom_sf"/>
</dbReference>
<dbReference type="Pfam" id="PF03061">
    <property type="entry name" value="4HBT"/>
    <property type="match status" value="1"/>
</dbReference>
<dbReference type="GeneID" id="92833650"/>
<evidence type="ECO:0000313" key="9">
    <source>
        <dbReference type="Proteomes" id="UP000223291"/>
    </source>
</evidence>
<name>A0A090C2L1_ACIBA</name>
<dbReference type="InterPro" id="IPR006683">
    <property type="entry name" value="Thioestr_dom"/>
</dbReference>
<evidence type="ECO:0000313" key="6">
    <source>
        <dbReference type="EMBL" id="PHQ01073.1"/>
    </source>
</evidence>
<dbReference type="RefSeq" id="WP_000378064.1">
    <property type="nucleotide sequence ID" value="NZ_AP014650.1"/>
</dbReference>
<gene>
    <name evidence="5" type="ORF">CBE85_13480</name>
    <name evidence="6" type="ORF">CPI82_19310</name>
    <name evidence="4" type="ORF">G3N53_16190</name>
    <name evidence="7" type="ORF">J6E47_20065</name>
</gene>
<keyword evidence="2" id="KW-0378">Hydrolase</keyword>
<dbReference type="SUPFAM" id="SSF54637">
    <property type="entry name" value="Thioesterase/thiol ester dehydrase-isomerase"/>
    <property type="match status" value="1"/>
</dbReference>
<accession>A0A090C2L1</accession>
<dbReference type="EMBL" id="JAAGTY010000023">
    <property type="protein sequence ID" value="NDW42614.1"/>
    <property type="molecule type" value="Genomic_DNA"/>
</dbReference>
<evidence type="ECO:0000256" key="1">
    <source>
        <dbReference type="ARBA" id="ARBA00008324"/>
    </source>
</evidence>
<evidence type="ECO:0000313" key="8">
    <source>
        <dbReference type="Proteomes" id="UP000197394"/>
    </source>
</evidence>
<dbReference type="Proteomes" id="UP000664966">
    <property type="component" value="Plasmid p1KSK6"/>
</dbReference>
<evidence type="ECO:0000313" key="11">
    <source>
        <dbReference type="Proteomes" id="UP000664966"/>
    </source>
</evidence>
<dbReference type="CDD" id="cd03443">
    <property type="entry name" value="PaaI_thioesterase"/>
    <property type="match status" value="1"/>
</dbReference>
<dbReference type="PANTHER" id="PTHR21660:SF1">
    <property type="entry name" value="ACYL-COENZYME A THIOESTERASE 13"/>
    <property type="match status" value="1"/>
</dbReference>
<organism evidence="5 8">
    <name type="scientific">Acinetobacter baumannii</name>
    <dbReference type="NCBI Taxonomy" id="470"/>
    <lineage>
        <taxon>Bacteria</taxon>
        <taxon>Pseudomonadati</taxon>
        <taxon>Pseudomonadota</taxon>
        <taxon>Gammaproteobacteria</taxon>
        <taxon>Moraxellales</taxon>
        <taxon>Moraxellaceae</taxon>
        <taxon>Acinetobacter</taxon>
        <taxon>Acinetobacter calcoaceticus/baumannii complex</taxon>
    </lineage>
</organism>
<evidence type="ECO:0000313" key="5">
    <source>
        <dbReference type="EMBL" id="OWK66008.1"/>
    </source>
</evidence>
<dbReference type="EMBL" id="NXDV01000028">
    <property type="protein sequence ID" value="PHQ01073.1"/>
    <property type="molecule type" value="Genomic_DNA"/>
</dbReference>
<dbReference type="Proteomes" id="UP000470018">
    <property type="component" value="Unassembled WGS sequence"/>
</dbReference>
<reference evidence="5 8" key="1">
    <citation type="submission" date="2017-05" db="EMBL/GenBank/DDBJ databases">
        <title>Draft genome sequence of MDR A. baumannii AB360.</title>
        <authorList>
            <person name="Wareham D.W."/>
            <person name="Bean D.C."/>
        </authorList>
    </citation>
    <scope>NUCLEOTIDE SEQUENCE [LARGE SCALE GENOMIC DNA]</scope>
    <source>
        <strain evidence="5 8">AB360</strain>
    </source>
</reference>
<reference evidence="4 10" key="3">
    <citation type="submission" date="2020-02" db="EMBL/GenBank/DDBJ databases">
        <title>Whole genome shot-gun sequencing of clinical Carbapenem resistant A. baumannii.</title>
        <authorList>
            <person name="Veeraraghavan B."/>
            <person name="Mathur P."/>
            <person name="Vijayakumar S."/>
            <person name="Vasudevan K."/>
            <person name="Lincy M."/>
            <person name="Kirubananthan A."/>
        </authorList>
    </citation>
    <scope>NUCLEOTIDE SEQUENCE [LARGE SCALE GENOMIC DNA]</scope>
    <source>
        <strain evidence="4 10">SP816</strain>
    </source>
</reference>
<evidence type="ECO:0000313" key="4">
    <source>
        <dbReference type="EMBL" id="NDW42614.1"/>
    </source>
</evidence>
<evidence type="ECO:0000313" key="7">
    <source>
        <dbReference type="EMBL" id="QTK45669.1"/>
    </source>
</evidence>
<evidence type="ECO:0000256" key="2">
    <source>
        <dbReference type="ARBA" id="ARBA00022801"/>
    </source>
</evidence>
<evidence type="ECO:0000313" key="10">
    <source>
        <dbReference type="Proteomes" id="UP000470018"/>
    </source>
</evidence>
<feature type="domain" description="Thioesterase" evidence="3">
    <location>
        <begin position="53"/>
        <end position="127"/>
    </location>
</feature>
<dbReference type="Gene3D" id="3.10.129.10">
    <property type="entry name" value="Hotdog Thioesterase"/>
    <property type="match status" value="1"/>
</dbReference>
<proteinExistence type="inferred from homology"/>
<reference evidence="6 9" key="2">
    <citation type="submission" date="2017-09" db="EMBL/GenBank/DDBJ databases">
        <title>Draft genome of Acinetobacter baumannii strain I43, a mercury resistant bacteria.</title>
        <authorList>
            <person name="Siqueira K.A."/>
            <person name="Mello I.S."/>
            <person name="Mendes T.A."/>
            <person name="Soares M.A."/>
        </authorList>
    </citation>
    <scope>NUCLEOTIDE SEQUENCE [LARGE SCALE GENOMIC DNA]</scope>
    <source>
        <strain evidence="6 9">I43</strain>
    </source>
</reference>
<sequence>MDSNNTAHLTMAKAFFGTNHPLFNMFNISVGAVSDGHAEMTMPFSEQLSDRKGSLHRGALVTLLDTTCGLSIFSSLRSLEPIATIDLRVDFLRRIPSAVGLKAIVDCIGRTDTVAFITGRAVAEDSGELLATVTGSFAIGTMGPSFDSNEARGE</sequence>
<dbReference type="PANTHER" id="PTHR21660">
    <property type="entry name" value="THIOESTERASE SUPERFAMILY MEMBER-RELATED"/>
    <property type="match status" value="1"/>
</dbReference>